<evidence type="ECO:0000313" key="2">
    <source>
        <dbReference type="EMBL" id="MDR6940613.1"/>
    </source>
</evidence>
<evidence type="ECO:0000313" key="3">
    <source>
        <dbReference type="Proteomes" id="UP001247620"/>
    </source>
</evidence>
<organism evidence="2 3">
    <name type="scientific">Mucilaginibacter pocheonensis</name>
    <dbReference type="NCBI Taxonomy" id="398050"/>
    <lineage>
        <taxon>Bacteria</taxon>
        <taxon>Pseudomonadati</taxon>
        <taxon>Bacteroidota</taxon>
        <taxon>Sphingobacteriia</taxon>
        <taxon>Sphingobacteriales</taxon>
        <taxon>Sphingobacteriaceae</taxon>
        <taxon>Mucilaginibacter</taxon>
    </lineage>
</organism>
<proteinExistence type="predicted"/>
<accession>A0ABU1T5J6</accession>
<name>A0ABU1T5J6_9SPHI</name>
<sequence>MKKKCLILISLFVLFVFNVKAQDSYQPGFAILNDGTRISGLISIYDKDPWFNQLFIYLKDSAAVATNPNKDIKAKKYKADELKYYKIGDRTFTKIHYVDMENLQTKSLGSNNQMMEILALGRINAYRFYPYPQDTFVSLGGATIEEQIKKDHDEKIKHWKLLAQKGSDEKYRNVFDYDLQKYFEDTPEVLEKYQKGAYGNEPISAKKGLAARMMSMAKKAAYMPIQWESIVAAIKDYNQKNIATK</sequence>
<comment type="caution">
    <text evidence="2">The sequence shown here is derived from an EMBL/GenBank/DDBJ whole genome shotgun (WGS) entry which is preliminary data.</text>
</comment>
<dbReference type="Proteomes" id="UP001247620">
    <property type="component" value="Unassembled WGS sequence"/>
</dbReference>
<dbReference type="EMBL" id="JAVDUU010000001">
    <property type="protein sequence ID" value="MDR6940613.1"/>
    <property type="molecule type" value="Genomic_DNA"/>
</dbReference>
<keyword evidence="1" id="KW-0732">Signal</keyword>
<reference evidence="2 3" key="1">
    <citation type="submission" date="2023-07" db="EMBL/GenBank/DDBJ databases">
        <title>Sorghum-associated microbial communities from plants grown in Nebraska, USA.</title>
        <authorList>
            <person name="Schachtman D."/>
        </authorList>
    </citation>
    <scope>NUCLEOTIDE SEQUENCE [LARGE SCALE GENOMIC DNA]</scope>
    <source>
        <strain evidence="2 3">3262</strain>
    </source>
</reference>
<evidence type="ECO:0008006" key="4">
    <source>
        <dbReference type="Google" id="ProtNLM"/>
    </source>
</evidence>
<feature type="signal peptide" evidence="1">
    <location>
        <begin position="1"/>
        <end position="21"/>
    </location>
</feature>
<protein>
    <recommendedName>
        <fullName evidence="4">DUF4369 domain-containing protein</fullName>
    </recommendedName>
</protein>
<evidence type="ECO:0000256" key="1">
    <source>
        <dbReference type="SAM" id="SignalP"/>
    </source>
</evidence>
<gene>
    <name evidence="2" type="ORF">J2W55_000441</name>
</gene>
<dbReference type="RefSeq" id="WP_310091447.1">
    <property type="nucleotide sequence ID" value="NZ_JAVDUU010000001.1"/>
</dbReference>
<feature type="chain" id="PRO_5047454431" description="DUF4369 domain-containing protein" evidence="1">
    <location>
        <begin position="22"/>
        <end position="245"/>
    </location>
</feature>
<keyword evidence="3" id="KW-1185">Reference proteome</keyword>